<feature type="chain" id="PRO_5045463128" evidence="1">
    <location>
        <begin position="29"/>
        <end position="471"/>
    </location>
</feature>
<name>A0ABX8RHI3_NOCIO</name>
<reference evidence="3 4" key="1">
    <citation type="submission" date="2021-07" db="EMBL/GenBank/DDBJ databases">
        <title>Whole Genome Sequence of Nocardia Iowensis.</title>
        <authorList>
            <person name="Lamm A."/>
            <person name="Collins-Fairclough A.M."/>
            <person name="Bunk B."/>
            <person name="Sproer C."/>
        </authorList>
    </citation>
    <scope>NUCLEOTIDE SEQUENCE [LARGE SCALE GENOMIC DNA]</scope>
    <source>
        <strain evidence="3 4">NRRL 5646</strain>
    </source>
</reference>
<protein>
    <submittedName>
        <fullName evidence="3">Serine hydrolase</fullName>
    </submittedName>
</protein>
<keyword evidence="3" id="KW-0378">Hydrolase</keyword>
<organism evidence="3 4">
    <name type="scientific">Nocardia iowensis</name>
    <dbReference type="NCBI Taxonomy" id="204891"/>
    <lineage>
        <taxon>Bacteria</taxon>
        <taxon>Bacillati</taxon>
        <taxon>Actinomycetota</taxon>
        <taxon>Actinomycetes</taxon>
        <taxon>Mycobacteriales</taxon>
        <taxon>Nocardiaceae</taxon>
        <taxon>Nocardia</taxon>
    </lineage>
</organism>
<feature type="signal peptide" evidence="1">
    <location>
        <begin position="1"/>
        <end position="28"/>
    </location>
</feature>
<dbReference type="InterPro" id="IPR050789">
    <property type="entry name" value="Diverse_Enzym_Activities"/>
</dbReference>
<evidence type="ECO:0000259" key="2">
    <source>
        <dbReference type="Pfam" id="PF00144"/>
    </source>
</evidence>
<accession>A0ABX8RHI3</accession>
<dbReference type="Proteomes" id="UP000694257">
    <property type="component" value="Chromosome"/>
</dbReference>
<dbReference type="EMBL" id="CP078145">
    <property type="protein sequence ID" value="QXN89065.1"/>
    <property type="molecule type" value="Genomic_DNA"/>
</dbReference>
<proteinExistence type="predicted"/>
<dbReference type="PANTHER" id="PTHR43283:SF7">
    <property type="entry name" value="BETA-LACTAMASE-RELATED DOMAIN-CONTAINING PROTEIN"/>
    <property type="match status" value="1"/>
</dbReference>
<evidence type="ECO:0000313" key="3">
    <source>
        <dbReference type="EMBL" id="QXN89065.1"/>
    </source>
</evidence>
<dbReference type="GO" id="GO:0016787">
    <property type="term" value="F:hydrolase activity"/>
    <property type="evidence" value="ECO:0007669"/>
    <property type="project" value="UniProtKB-KW"/>
</dbReference>
<dbReference type="PANTHER" id="PTHR43283">
    <property type="entry name" value="BETA-LACTAMASE-RELATED"/>
    <property type="match status" value="1"/>
</dbReference>
<sequence>MKLRRAWAGGLGATVLVTLSLVGPNAAAAPDAAAASSAATACAEPAAGQTAERVDPATAGFDTAALTDALNFGSAKGAYAIQVYRHGCLVGDHTGTGNLPVPLASSTKGVTSVAVGRAITLGYFGLDDPLGKFFPQADAAHAALTVRQVLNQTTGLRFSWAADIAGIATDEVLQTLNTPPVFEPGTTFQYAQAVLALLPKIVEISTRMDFQDFVQRELMQPLGIARDQWVWLRDRSGNTAVNGGLAMRADDLARLGLLLLHEGRWGDAQLIDPDYIRQARQPTAANGGYGFLFWLNAGDSYKTASVPTARTYDHPMFPGAPRDLYAFVGALGQFNVVIPSRDMVIVRLGVPGGIDTGNVQTSLAAESNPDNKEFLRRVVAAVNDVPAEPIDDPYRYSDNFGPIISGLDDLAFWVDPEHTAQILFGVGPYAPSNCNVLWCHGKLVPQDIFAAMLDSTGQIVAALLGLGHGPR</sequence>
<dbReference type="InterPro" id="IPR001466">
    <property type="entry name" value="Beta-lactam-related"/>
</dbReference>
<feature type="domain" description="Beta-lactamase-related" evidence="2">
    <location>
        <begin position="81"/>
        <end position="348"/>
    </location>
</feature>
<evidence type="ECO:0000313" key="4">
    <source>
        <dbReference type="Proteomes" id="UP000694257"/>
    </source>
</evidence>
<dbReference type="Pfam" id="PF00144">
    <property type="entry name" value="Beta-lactamase"/>
    <property type="match status" value="1"/>
</dbReference>
<evidence type="ECO:0000256" key="1">
    <source>
        <dbReference type="SAM" id="SignalP"/>
    </source>
</evidence>
<dbReference type="RefSeq" id="WP_218469945.1">
    <property type="nucleotide sequence ID" value="NZ_BAABJN010000003.1"/>
</dbReference>
<keyword evidence="1" id="KW-0732">Signal</keyword>
<keyword evidence="4" id="KW-1185">Reference proteome</keyword>
<gene>
    <name evidence="3" type="ORF">KV110_26360</name>
</gene>